<dbReference type="AlphaFoldDB" id="A0A224YH35"/>
<proteinExistence type="predicted"/>
<evidence type="ECO:0000256" key="1">
    <source>
        <dbReference type="SAM" id="MobiDB-lite"/>
    </source>
</evidence>
<evidence type="ECO:0000313" key="2">
    <source>
        <dbReference type="EMBL" id="MAA13112.1"/>
    </source>
</evidence>
<accession>A0A224YH35</accession>
<organism evidence="2">
    <name type="scientific">Rhipicephalus zambeziensis</name>
    <dbReference type="NCBI Taxonomy" id="60191"/>
    <lineage>
        <taxon>Eukaryota</taxon>
        <taxon>Metazoa</taxon>
        <taxon>Ecdysozoa</taxon>
        <taxon>Arthropoda</taxon>
        <taxon>Chelicerata</taxon>
        <taxon>Arachnida</taxon>
        <taxon>Acari</taxon>
        <taxon>Parasitiformes</taxon>
        <taxon>Ixodida</taxon>
        <taxon>Ixodoidea</taxon>
        <taxon>Ixodidae</taxon>
        <taxon>Rhipicephalinae</taxon>
        <taxon>Rhipicephalus</taxon>
        <taxon>Rhipicephalus</taxon>
    </lineage>
</organism>
<protein>
    <submittedName>
        <fullName evidence="2">Uncharacterized protein</fullName>
    </submittedName>
</protein>
<feature type="compositionally biased region" description="Basic and acidic residues" evidence="1">
    <location>
        <begin position="109"/>
        <end position="118"/>
    </location>
</feature>
<sequence length="133" mass="15113">MRPLTEADERSYCEATAGLVFGASPFHAPGRFQMRPHSDQGLSSRLLTAVVDGYPRLRGHPLNAFRFREDSPFPRGRRPRLHPEFQRISRSLSKECSRYSRGTSAVEVNRNERTRSNGDGRGLTWRKRELAGG</sequence>
<name>A0A224YH35_9ACAR</name>
<feature type="region of interest" description="Disordered" evidence="1">
    <location>
        <begin position="102"/>
        <end position="133"/>
    </location>
</feature>
<reference evidence="2" key="1">
    <citation type="journal article" date="2017" name="Parasit. Vectors">
        <title>Sialotranscriptomics of Rhipicephalus zambeziensis reveals intricate expression profiles of secretory proteins and suggests tight temporal transcriptional regulation during blood-feeding.</title>
        <authorList>
            <person name="de Castro M.H."/>
            <person name="de Klerk D."/>
            <person name="Pienaar R."/>
            <person name="Rees D.J.G."/>
            <person name="Mans B.J."/>
        </authorList>
    </citation>
    <scope>NUCLEOTIDE SEQUENCE</scope>
    <source>
        <tissue evidence="2">Salivary glands</tissue>
    </source>
</reference>
<dbReference type="EMBL" id="GFPF01001966">
    <property type="protein sequence ID" value="MAA13112.1"/>
    <property type="molecule type" value="Transcribed_RNA"/>
</dbReference>